<organism evidence="2 3">
    <name type="scientific">Mycoplasmopsis caviae</name>
    <dbReference type="NCBI Taxonomy" id="55603"/>
    <lineage>
        <taxon>Bacteria</taxon>
        <taxon>Bacillati</taxon>
        <taxon>Mycoplasmatota</taxon>
        <taxon>Mycoplasmoidales</taxon>
        <taxon>Metamycoplasmataceae</taxon>
        <taxon>Mycoplasmopsis</taxon>
    </lineage>
</organism>
<dbReference type="EMBL" id="UZVY01000001">
    <property type="protein sequence ID" value="VDR42114.1"/>
    <property type="molecule type" value="Genomic_DNA"/>
</dbReference>
<dbReference type="Proteomes" id="UP001058569">
    <property type="component" value="Chromosome"/>
</dbReference>
<name>A0A3P8KBZ0_9BACT</name>
<dbReference type="EMBL" id="CP101806">
    <property type="protein sequence ID" value="UUD35060.1"/>
    <property type="molecule type" value="Genomic_DNA"/>
</dbReference>
<keyword evidence="4" id="KW-1185">Reference proteome</keyword>
<gene>
    <name evidence="2" type="ORF">NCTC10126_00613</name>
    <name evidence="1" type="ORF">NPA07_04615</name>
</gene>
<accession>A0A3P8KBZ0</accession>
<dbReference type="Proteomes" id="UP000280036">
    <property type="component" value="Unassembled WGS sequence"/>
</dbReference>
<dbReference type="RefSeq" id="WP_126118338.1">
    <property type="nucleotide sequence ID" value="NZ_CP101806.1"/>
</dbReference>
<evidence type="ECO:0000313" key="3">
    <source>
        <dbReference type="Proteomes" id="UP000280036"/>
    </source>
</evidence>
<evidence type="ECO:0000313" key="1">
    <source>
        <dbReference type="EMBL" id="UUD35060.1"/>
    </source>
</evidence>
<proteinExistence type="predicted"/>
<evidence type="ECO:0000313" key="2">
    <source>
        <dbReference type="EMBL" id="VDR42114.1"/>
    </source>
</evidence>
<evidence type="ECO:0000313" key="4">
    <source>
        <dbReference type="Proteomes" id="UP001058569"/>
    </source>
</evidence>
<protein>
    <submittedName>
        <fullName evidence="2">Uncharacterized protein</fullName>
    </submittedName>
</protein>
<dbReference type="AlphaFoldDB" id="A0A3P8KBZ0"/>
<reference evidence="1" key="2">
    <citation type="submission" date="2022-07" db="EMBL/GenBank/DDBJ databases">
        <title>Complete genome of Mycoplasma caviae type strain G122.</title>
        <authorList>
            <person name="Spergser J."/>
        </authorList>
    </citation>
    <scope>NUCLEOTIDE SEQUENCE</scope>
    <source>
        <strain evidence="1">G122</strain>
    </source>
</reference>
<reference evidence="2 3" key="1">
    <citation type="submission" date="2018-12" db="EMBL/GenBank/DDBJ databases">
        <authorList>
            <consortium name="Pathogen Informatics"/>
        </authorList>
    </citation>
    <scope>NUCLEOTIDE SEQUENCE [LARGE SCALE GENOMIC DNA]</scope>
    <source>
        <strain evidence="2 3">NCTC10126</strain>
    </source>
</reference>
<sequence length="256" mass="30321">MKKTSKFLLGSNLTIASGSLLSVLCATSCTDSRIDLEPTINKMKKLEEKWTSLKEVLTYMADDNYTDWYAKIEKLINEFNDTYHAPKKGKRYLVKLYNVVEESCNHENISSYFDKYIDLVKYYVDSLKKYPDLVLDVGNSETWKVFQNVDFSSYKNLNNLDKAHIVKKVSVKKIVEWFASRNKNDNWRFKQRAEKILNALKTRLAIKHRLINNYCNNFTDLYRDKQIRDLNDIRSILEFYGRLTAEFKRLERELNI</sequence>